<gene>
    <name evidence="12" type="ORF">O2N63_17275</name>
</gene>
<evidence type="ECO:0000256" key="4">
    <source>
        <dbReference type="ARBA" id="ARBA00022660"/>
    </source>
</evidence>
<evidence type="ECO:0000256" key="6">
    <source>
        <dbReference type="ARBA" id="ARBA00022982"/>
    </source>
</evidence>
<protein>
    <submittedName>
        <fullName evidence="12">Cytochrome c</fullName>
    </submittedName>
</protein>
<keyword evidence="13" id="KW-1185">Reference proteome</keyword>
<evidence type="ECO:0000256" key="3">
    <source>
        <dbReference type="ARBA" id="ARBA00022617"/>
    </source>
</evidence>
<keyword evidence="5 8" id="KW-0479">Metal-binding</keyword>
<evidence type="ECO:0000256" key="8">
    <source>
        <dbReference type="PROSITE-ProRule" id="PRU00433"/>
    </source>
</evidence>
<dbReference type="PANTHER" id="PTHR35008:SF4">
    <property type="entry name" value="BLL4482 PROTEIN"/>
    <property type="match status" value="1"/>
</dbReference>
<proteinExistence type="predicted"/>
<keyword evidence="7 8" id="KW-0408">Iron</keyword>
<feature type="region of interest" description="Disordered" evidence="9">
    <location>
        <begin position="60"/>
        <end position="84"/>
    </location>
</feature>
<feature type="transmembrane region" description="Helical" evidence="10">
    <location>
        <begin position="6"/>
        <end position="26"/>
    </location>
</feature>
<dbReference type="PRINTS" id="PR00605">
    <property type="entry name" value="CYTCHROMECIC"/>
</dbReference>
<dbReference type="PANTHER" id="PTHR35008">
    <property type="entry name" value="BLL4482 PROTEIN-RELATED"/>
    <property type="match status" value="1"/>
</dbReference>
<dbReference type="PROSITE" id="PS51007">
    <property type="entry name" value="CYTC"/>
    <property type="match status" value="1"/>
</dbReference>
<evidence type="ECO:0000259" key="11">
    <source>
        <dbReference type="PROSITE" id="PS51007"/>
    </source>
</evidence>
<evidence type="ECO:0000256" key="9">
    <source>
        <dbReference type="SAM" id="MobiDB-lite"/>
    </source>
</evidence>
<keyword evidence="4" id="KW-0679">Respiratory chain</keyword>
<name>A0ABT4W6P7_9RHOB</name>
<dbReference type="EMBL" id="JAQIIO010000018">
    <property type="protein sequence ID" value="MDA5095845.1"/>
    <property type="molecule type" value="Genomic_DNA"/>
</dbReference>
<evidence type="ECO:0000256" key="10">
    <source>
        <dbReference type="SAM" id="Phobius"/>
    </source>
</evidence>
<comment type="caution">
    <text evidence="12">The sequence shown here is derived from an EMBL/GenBank/DDBJ whole genome shotgun (WGS) entry which is preliminary data.</text>
</comment>
<keyword evidence="10" id="KW-1133">Transmembrane helix</keyword>
<keyword evidence="10" id="KW-0472">Membrane</keyword>
<feature type="domain" description="Cytochrome c" evidence="11">
    <location>
        <begin position="40"/>
        <end position="142"/>
    </location>
</feature>
<dbReference type="Pfam" id="PF00034">
    <property type="entry name" value="Cytochrom_C"/>
    <property type="match status" value="1"/>
</dbReference>
<dbReference type="InterPro" id="IPR036909">
    <property type="entry name" value="Cyt_c-like_dom_sf"/>
</dbReference>
<organism evidence="12 13">
    <name type="scientific">Aliiroseovarius salicola</name>
    <dbReference type="NCBI Taxonomy" id="3009082"/>
    <lineage>
        <taxon>Bacteria</taxon>
        <taxon>Pseudomonadati</taxon>
        <taxon>Pseudomonadota</taxon>
        <taxon>Alphaproteobacteria</taxon>
        <taxon>Rhodobacterales</taxon>
        <taxon>Paracoccaceae</taxon>
        <taxon>Aliiroseovarius</taxon>
    </lineage>
</organism>
<evidence type="ECO:0000313" key="12">
    <source>
        <dbReference type="EMBL" id="MDA5095845.1"/>
    </source>
</evidence>
<dbReference type="InterPro" id="IPR051459">
    <property type="entry name" value="Cytochrome_c-type_DH"/>
</dbReference>
<evidence type="ECO:0000256" key="5">
    <source>
        <dbReference type="ARBA" id="ARBA00022723"/>
    </source>
</evidence>
<keyword evidence="3 8" id="KW-0349">Heme</keyword>
<reference evidence="12 13" key="1">
    <citation type="submission" date="2023-01" db="EMBL/GenBank/DDBJ databases">
        <authorList>
            <person name="Yoon J.-W."/>
        </authorList>
    </citation>
    <scope>NUCLEOTIDE SEQUENCE [LARGE SCALE GENOMIC DNA]</scope>
    <source>
        <strain evidence="12 13">KMU-50</strain>
    </source>
</reference>
<dbReference type="InterPro" id="IPR008168">
    <property type="entry name" value="Cyt_C_IC"/>
</dbReference>
<dbReference type="Proteomes" id="UP001528040">
    <property type="component" value="Unassembled WGS sequence"/>
</dbReference>
<sequence length="163" mass="17676">MPRGQILTILGAFVLTIAGVMVFLNLNEAQAGPPIQPWGSDPNAGAVLYAENCASCHGEDLQGEPDWRSQKEDGTLPAPPHDKTGHTWHHGDALLFTYTKLGGKAALEATGVSGFNSGMPGFADVLSDQEIWDILAFIKTSWPDRMRETQQIRTQGEQMRGDS</sequence>
<keyword evidence="10" id="KW-0812">Transmembrane</keyword>
<evidence type="ECO:0000256" key="2">
    <source>
        <dbReference type="ARBA" id="ARBA00022448"/>
    </source>
</evidence>
<evidence type="ECO:0000256" key="1">
    <source>
        <dbReference type="ARBA" id="ARBA00001926"/>
    </source>
</evidence>
<evidence type="ECO:0000256" key="7">
    <source>
        <dbReference type="ARBA" id="ARBA00023004"/>
    </source>
</evidence>
<keyword evidence="6" id="KW-0249">Electron transport</keyword>
<comment type="cofactor">
    <cofactor evidence="1">
        <name>heme c</name>
        <dbReference type="ChEBI" id="CHEBI:61717"/>
    </cofactor>
</comment>
<evidence type="ECO:0000313" key="13">
    <source>
        <dbReference type="Proteomes" id="UP001528040"/>
    </source>
</evidence>
<accession>A0ABT4W6P7</accession>
<dbReference type="InterPro" id="IPR009056">
    <property type="entry name" value="Cyt_c-like_dom"/>
</dbReference>
<dbReference type="Gene3D" id="1.10.760.10">
    <property type="entry name" value="Cytochrome c-like domain"/>
    <property type="match status" value="1"/>
</dbReference>
<dbReference type="SUPFAM" id="SSF46626">
    <property type="entry name" value="Cytochrome c"/>
    <property type="match status" value="1"/>
</dbReference>
<keyword evidence="2" id="KW-0813">Transport</keyword>